<dbReference type="AlphaFoldDB" id="M7MQ97"/>
<dbReference type="STRING" id="1276920.ADIAG_03371"/>
<reference evidence="2 3" key="1">
    <citation type="journal article" date="2013" name="Genome Announc.">
        <title>Draft Genome Sequence of Arthrobacter gangotriensis Strain Lz1yT, Isolated from a Penguin Rookery Soil Sample Collected in Antarctica, near the Indian Station Dakshin Gangotri.</title>
        <authorList>
            <person name="Shivaji S."/>
            <person name="Ara S."/>
            <person name="Bandi S."/>
            <person name="Singh A."/>
            <person name="Kumar Pinnaka A."/>
        </authorList>
    </citation>
    <scope>NUCLEOTIDE SEQUENCE [LARGE SCALE GENOMIC DNA]</scope>
    <source>
        <strain evidence="2 3">Lz1y</strain>
    </source>
</reference>
<sequence>MEREITDPVALLDAHGKLNPEAVGYSRTPLHDTSGIGAGTRA</sequence>
<comment type="caution">
    <text evidence="2">The sequence shown here is derived from an EMBL/GenBank/DDBJ whole genome shotgun (WGS) entry which is preliminary data.</text>
</comment>
<dbReference type="Proteomes" id="UP000012015">
    <property type="component" value="Unassembled WGS sequence"/>
</dbReference>
<keyword evidence="3" id="KW-1185">Reference proteome</keyword>
<evidence type="ECO:0000313" key="2">
    <source>
        <dbReference type="EMBL" id="EMQ97206.1"/>
    </source>
</evidence>
<proteinExistence type="predicted"/>
<evidence type="ECO:0000256" key="1">
    <source>
        <dbReference type="SAM" id="MobiDB-lite"/>
    </source>
</evidence>
<name>M7MQ97_9MICC</name>
<organism evidence="2 3">
    <name type="scientific">Paeniglutamicibacter gangotriensis Lz1y</name>
    <dbReference type="NCBI Taxonomy" id="1276920"/>
    <lineage>
        <taxon>Bacteria</taxon>
        <taxon>Bacillati</taxon>
        <taxon>Actinomycetota</taxon>
        <taxon>Actinomycetes</taxon>
        <taxon>Micrococcales</taxon>
        <taxon>Micrococcaceae</taxon>
        <taxon>Paeniglutamicibacter</taxon>
    </lineage>
</organism>
<evidence type="ECO:0000313" key="3">
    <source>
        <dbReference type="Proteomes" id="UP000012015"/>
    </source>
</evidence>
<accession>M7MQ97</accession>
<dbReference type="EMBL" id="AOCK01000011">
    <property type="protein sequence ID" value="EMQ97206.1"/>
    <property type="molecule type" value="Genomic_DNA"/>
</dbReference>
<dbReference type="PATRIC" id="fig|1276920.7.peg.3375"/>
<protein>
    <submittedName>
        <fullName evidence="2">Uncharacterized protein</fullName>
    </submittedName>
</protein>
<feature type="region of interest" description="Disordered" evidence="1">
    <location>
        <begin position="20"/>
        <end position="42"/>
    </location>
</feature>
<gene>
    <name evidence="2" type="ORF">ADIAG_03371</name>
</gene>